<comment type="caution">
    <text evidence="2">The sequence shown here is derived from an EMBL/GenBank/DDBJ whole genome shotgun (WGS) entry which is preliminary data.</text>
</comment>
<evidence type="ECO:0000313" key="3">
    <source>
        <dbReference type="Proteomes" id="UP001371305"/>
    </source>
</evidence>
<proteinExistence type="predicted"/>
<feature type="compositionally biased region" description="Basic and acidic residues" evidence="1">
    <location>
        <begin position="36"/>
        <end position="52"/>
    </location>
</feature>
<dbReference type="RefSeq" id="WP_341402858.1">
    <property type="nucleotide sequence ID" value="NZ_JBBUKT010000001.1"/>
</dbReference>
<dbReference type="Proteomes" id="UP001371305">
    <property type="component" value="Unassembled WGS sequence"/>
</dbReference>
<feature type="region of interest" description="Disordered" evidence="1">
    <location>
        <begin position="36"/>
        <end position="65"/>
    </location>
</feature>
<evidence type="ECO:0000313" key="2">
    <source>
        <dbReference type="EMBL" id="MEK7949441.1"/>
    </source>
</evidence>
<name>A0ABU9AQI0_9BACT</name>
<keyword evidence="3" id="KW-1185">Reference proteome</keyword>
<dbReference type="EMBL" id="JBBUKT010000001">
    <property type="protein sequence ID" value="MEK7949441.1"/>
    <property type="molecule type" value="Genomic_DNA"/>
</dbReference>
<reference evidence="2 3" key="1">
    <citation type="submission" date="2024-04" db="EMBL/GenBank/DDBJ databases">
        <title>Luteolibacter sp. isolated from soil.</title>
        <authorList>
            <person name="An J."/>
        </authorList>
    </citation>
    <scope>NUCLEOTIDE SEQUENCE [LARGE SCALE GENOMIC DNA]</scope>
    <source>
        <strain evidence="2 3">Y139</strain>
    </source>
</reference>
<evidence type="ECO:0000256" key="1">
    <source>
        <dbReference type="SAM" id="MobiDB-lite"/>
    </source>
</evidence>
<gene>
    <name evidence="2" type="ORF">WKV53_02980</name>
</gene>
<organism evidence="2 3">
    <name type="scientific">Luteolibacter soli</name>
    <dbReference type="NCBI Taxonomy" id="3135280"/>
    <lineage>
        <taxon>Bacteria</taxon>
        <taxon>Pseudomonadati</taxon>
        <taxon>Verrucomicrobiota</taxon>
        <taxon>Verrucomicrobiia</taxon>
        <taxon>Verrucomicrobiales</taxon>
        <taxon>Verrucomicrobiaceae</taxon>
        <taxon>Luteolibacter</taxon>
    </lineage>
</organism>
<protein>
    <submittedName>
        <fullName evidence="2">Uncharacterized protein</fullName>
    </submittedName>
</protein>
<sequence length="65" mass="6967">MTTRSIPAADVLAAHEQAALEIGELRRKGVHCHLEEKAGRDGPHVDVVRDSQPEISGPEEARGGD</sequence>
<accession>A0ABU9AQI0</accession>